<evidence type="ECO:0000313" key="2">
    <source>
        <dbReference type="EMBL" id="GAA4237746.1"/>
    </source>
</evidence>
<keyword evidence="3" id="KW-1185">Reference proteome</keyword>
<dbReference type="CDD" id="cd07986">
    <property type="entry name" value="LPLAT_ACT14924-like"/>
    <property type="match status" value="1"/>
</dbReference>
<dbReference type="InterPro" id="IPR002123">
    <property type="entry name" value="Plipid/glycerol_acylTrfase"/>
</dbReference>
<evidence type="ECO:0000259" key="1">
    <source>
        <dbReference type="SMART" id="SM00563"/>
    </source>
</evidence>
<protein>
    <recommendedName>
        <fullName evidence="1">Phospholipid/glycerol acyltransferase domain-containing protein</fullName>
    </recommendedName>
</protein>
<dbReference type="InterPro" id="IPR045746">
    <property type="entry name" value="ACT14924-like_Acyltransf_dom"/>
</dbReference>
<reference evidence="3" key="1">
    <citation type="journal article" date="2019" name="Int. J. Syst. Evol. Microbiol.">
        <title>The Global Catalogue of Microorganisms (GCM) 10K type strain sequencing project: providing services to taxonomists for standard genome sequencing and annotation.</title>
        <authorList>
            <consortium name="The Broad Institute Genomics Platform"/>
            <consortium name="The Broad Institute Genome Sequencing Center for Infectious Disease"/>
            <person name="Wu L."/>
            <person name="Ma J."/>
        </authorList>
    </citation>
    <scope>NUCLEOTIDE SEQUENCE [LARGE SCALE GENOMIC DNA]</scope>
    <source>
        <strain evidence="3">JCM 17630</strain>
    </source>
</reference>
<dbReference type="EMBL" id="BAABCA010000005">
    <property type="protein sequence ID" value="GAA4237746.1"/>
    <property type="molecule type" value="Genomic_DNA"/>
</dbReference>
<dbReference type="SMART" id="SM00563">
    <property type="entry name" value="PlsC"/>
    <property type="match status" value="1"/>
</dbReference>
<dbReference type="RefSeq" id="WP_344788663.1">
    <property type="nucleotide sequence ID" value="NZ_BAABCA010000005.1"/>
</dbReference>
<feature type="domain" description="Phospholipid/glycerol acyltransferase" evidence="1">
    <location>
        <begin position="81"/>
        <end position="203"/>
    </location>
</feature>
<dbReference type="SUPFAM" id="SSF69593">
    <property type="entry name" value="Glycerol-3-phosphate (1)-acyltransferase"/>
    <property type="match status" value="1"/>
</dbReference>
<dbReference type="Proteomes" id="UP001501496">
    <property type="component" value="Unassembled WGS sequence"/>
</dbReference>
<accession>A0ABP8CCZ7</accession>
<evidence type="ECO:0000313" key="3">
    <source>
        <dbReference type="Proteomes" id="UP001501496"/>
    </source>
</evidence>
<dbReference type="Pfam" id="PF19576">
    <property type="entry name" value="Acyltransf_2"/>
    <property type="match status" value="1"/>
</dbReference>
<proteinExistence type="predicted"/>
<gene>
    <name evidence="2" type="ORF">GCM10022291_25550</name>
</gene>
<comment type="caution">
    <text evidence="2">The sequence shown here is derived from an EMBL/GenBank/DDBJ whole genome shotgun (WGS) entry which is preliminary data.</text>
</comment>
<name>A0ABP8CCZ7_9FLAO</name>
<sequence>MSLFTISSLKKTLNLEKLGFIGTFITWSVLKISKLSEINKRYARNQHLSCQEFIDITLKEYGITYRIPEEDLENIPKAGAFVSISNHPFGGIEGLIILKTFHKVRGDYKAIANYLLQNFKPLRTSIIAVNPFDEKTSSKSSLGGLKEAIFHLKQGKPFGVFPAGEVSNIKNGDTYVDIPWNDGIMRLIKKSKVPVVPFYFHGKNSKLFYLLAKIHPLLQTAKLPSELFSQKNKIINIRIGKPISVEKQAAFSSTEEYTAFLRRETYTLSSSFNKNQKADENVTSAAVLNKEILFQK</sequence>
<organism evidence="2 3">
    <name type="scientific">Postechiella marina</name>
    <dbReference type="NCBI Taxonomy" id="943941"/>
    <lineage>
        <taxon>Bacteria</taxon>
        <taxon>Pseudomonadati</taxon>
        <taxon>Bacteroidota</taxon>
        <taxon>Flavobacteriia</taxon>
        <taxon>Flavobacteriales</taxon>
        <taxon>Flavobacteriaceae</taxon>
        <taxon>Postechiella</taxon>
    </lineage>
</organism>